<keyword evidence="1" id="KW-0472">Membrane</keyword>
<organism evidence="2">
    <name type="scientific">Marseillevirus LCMAC101</name>
    <dbReference type="NCBI Taxonomy" id="2506602"/>
    <lineage>
        <taxon>Viruses</taxon>
        <taxon>Varidnaviria</taxon>
        <taxon>Bamfordvirae</taxon>
        <taxon>Nucleocytoviricota</taxon>
        <taxon>Megaviricetes</taxon>
        <taxon>Pimascovirales</taxon>
        <taxon>Pimascovirales incertae sedis</taxon>
        <taxon>Marseilleviridae</taxon>
    </lineage>
</organism>
<proteinExistence type="predicted"/>
<evidence type="ECO:0000313" key="2">
    <source>
        <dbReference type="EMBL" id="QBK85503.1"/>
    </source>
</evidence>
<feature type="transmembrane region" description="Helical" evidence="1">
    <location>
        <begin position="31"/>
        <end position="53"/>
    </location>
</feature>
<gene>
    <name evidence="2" type="ORF">LCMAC101_00900</name>
</gene>
<keyword evidence="1" id="KW-1133">Transmembrane helix</keyword>
<name>A0A481YQI3_9VIRU</name>
<accession>A0A481YQI3</accession>
<protein>
    <submittedName>
        <fullName evidence="2">Uncharacterized protein</fullName>
    </submittedName>
</protein>
<reference evidence="2" key="1">
    <citation type="journal article" date="2019" name="MBio">
        <title>Virus Genomes from Deep Sea Sediments Expand the Ocean Megavirome and Support Independent Origins of Viral Gigantism.</title>
        <authorList>
            <person name="Backstrom D."/>
            <person name="Yutin N."/>
            <person name="Jorgensen S.L."/>
            <person name="Dharamshi J."/>
            <person name="Homa F."/>
            <person name="Zaremba-Niedwiedzka K."/>
            <person name="Spang A."/>
            <person name="Wolf Y.I."/>
            <person name="Koonin E.V."/>
            <person name="Ettema T.J."/>
        </authorList>
    </citation>
    <scope>NUCLEOTIDE SEQUENCE</scope>
</reference>
<sequence>MILISAYFYDRFSKIQRGASTEQSIQNAKNIAMIALIFIIIAIAILFLLFFGFQTRMVGVSAYAATSSLKQMGPERVSFSPGPGPMSMSATGAAPAIVGAGQVNGSFSQTPMAGLGQPNGSFGY</sequence>
<keyword evidence="1" id="KW-0812">Transmembrane</keyword>
<evidence type="ECO:0000256" key="1">
    <source>
        <dbReference type="SAM" id="Phobius"/>
    </source>
</evidence>
<dbReference type="EMBL" id="MK500327">
    <property type="protein sequence ID" value="QBK85503.1"/>
    <property type="molecule type" value="Genomic_DNA"/>
</dbReference>